<dbReference type="Gene3D" id="1.20.1250.20">
    <property type="entry name" value="MFS general substrate transporter like domains"/>
    <property type="match status" value="1"/>
</dbReference>
<organism evidence="3 4">
    <name type="scientific">Liquorilactobacillus ghanensis DSM 18630</name>
    <dbReference type="NCBI Taxonomy" id="1423750"/>
    <lineage>
        <taxon>Bacteria</taxon>
        <taxon>Bacillati</taxon>
        <taxon>Bacillota</taxon>
        <taxon>Bacilli</taxon>
        <taxon>Lactobacillales</taxon>
        <taxon>Lactobacillaceae</taxon>
        <taxon>Liquorilactobacillus</taxon>
    </lineage>
</organism>
<dbReference type="AlphaFoldDB" id="A0A0R1VN47"/>
<keyword evidence="4" id="KW-1185">Reference proteome</keyword>
<evidence type="ECO:0000313" key="4">
    <source>
        <dbReference type="Proteomes" id="UP000051451"/>
    </source>
</evidence>
<dbReference type="GO" id="GO:0005886">
    <property type="term" value="C:plasma membrane"/>
    <property type="evidence" value="ECO:0007669"/>
    <property type="project" value="TreeGrafter"/>
</dbReference>
<dbReference type="Proteomes" id="UP000051451">
    <property type="component" value="Unassembled WGS sequence"/>
</dbReference>
<dbReference type="InterPro" id="IPR039672">
    <property type="entry name" value="MFS_2"/>
</dbReference>
<protein>
    <submittedName>
        <fullName evidence="3">Na galactoside symporter family permease</fullName>
    </submittedName>
</protein>
<feature type="transmembrane region" description="Helical" evidence="2">
    <location>
        <begin position="152"/>
        <end position="172"/>
    </location>
</feature>
<feature type="transmembrane region" description="Helical" evidence="2">
    <location>
        <begin position="30"/>
        <end position="50"/>
    </location>
</feature>
<feature type="transmembrane region" description="Helical" evidence="2">
    <location>
        <begin position="86"/>
        <end position="110"/>
    </location>
</feature>
<feature type="transmembrane region" description="Helical" evidence="2">
    <location>
        <begin position="178"/>
        <end position="195"/>
    </location>
</feature>
<comment type="caution">
    <text evidence="3">The sequence shown here is derived from an EMBL/GenBank/DDBJ whole genome shotgun (WGS) entry which is preliminary data.</text>
</comment>
<dbReference type="STRING" id="1423750.FC89_GL000480"/>
<dbReference type="PATRIC" id="fig|1423750.3.peg.493"/>
<dbReference type="GO" id="GO:0008643">
    <property type="term" value="P:carbohydrate transport"/>
    <property type="evidence" value="ECO:0007669"/>
    <property type="project" value="InterPro"/>
</dbReference>
<dbReference type="Pfam" id="PF13347">
    <property type="entry name" value="MFS_2"/>
    <property type="match status" value="1"/>
</dbReference>
<accession>A0A0R1VN47</accession>
<keyword evidence="2" id="KW-0472">Membrane</keyword>
<keyword evidence="1" id="KW-0813">Transport</keyword>
<keyword evidence="2" id="KW-0812">Transmembrane</keyword>
<evidence type="ECO:0000256" key="1">
    <source>
        <dbReference type="ARBA" id="ARBA00022597"/>
    </source>
</evidence>
<evidence type="ECO:0000256" key="2">
    <source>
        <dbReference type="SAM" id="Phobius"/>
    </source>
</evidence>
<dbReference type="PANTHER" id="PTHR11328:SF24">
    <property type="entry name" value="MAJOR FACILITATOR SUPERFAMILY (MFS) PROFILE DOMAIN-CONTAINING PROTEIN"/>
    <property type="match status" value="1"/>
</dbReference>
<dbReference type="SUPFAM" id="SSF103473">
    <property type="entry name" value="MFS general substrate transporter"/>
    <property type="match status" value="1"/>
</dbReference>
<dbReference type="GO" id="GO:0015293">
    <property type="term" value="F:symporter activity"/>
    <property type="evidence" value="ECO:0007669"/>
    <property type="project" value="InterPro"/>
</dbReference>
<dbReference type="PANTHER" id="PTHR11328">
    <property type="entry name" value="MAJOR FACILITATOR SUPERFAMILY DOMAIN-CONTAINING PROTEIN"/>
    <property type="match status" value="1"/>
</dbReference>
<feature type="transmembrane region" description="Helical" evidence="2">
    <location>
        <begin position="122"/>
        <end position="140"/>
    </location>
</feature>
<keyword evidence="1" id="KW-0762">Sugar transport</keyword>
<reference evidence="3 4" key="1">
    <citation type="journal article" date="2015" name="Genome Announc.">
        <title>Expanding the biotechnology potential of lactobacilli through comparative genomics of 213 strains and associated genera.</title>
        <authorList>
            <person name="Sun Z."/>
            <person name="Harris H.M."/>
            <person name="McCann A."/>
            <person name="Guo C."/>
            <person name="Argimon S."/>
            <person name="Zhang W."/>
            <person name="Yang X."/>
            <person name="Jeffery I.B."/>
            <person name="Cooney J.C."/>
            <person name="Kagawa T.F."/>
            <person name="Liu W."/>
            <person name="Song Y."/>
            <person name="Salvetti E."/>
            <person name="Wrobel A."/>
            <person name="Rasinkangas P."/>
            <person name="Parkhill J."/>
            <person name="Rea M.C."/>
            <person name="O'Sullivan O."/>
            <person name="Ritari J."/>
            <person name="Douillard F.P."/>
            <person name="Paul Ross R."/>
            <person name="Yang R."/>
            <person name="Briner A.E."/>
            <person name="Felis G.E."/>
            <person name="de Vos W.M."/>
            <person name="Barrangou R."/>
            <person name="Klaenhammer T.R."/>
            <person name="Caufield P.W."/>
            <person name="Cui Y."/>
            <person name="Zhang H."/>
            <person name="O'Toole P.W."/>
        </authorList>
    </citation>
    <scope>NUCLEOTIDE SEQUENCE [LARGE SCALE GENOMIC DNA]</scope>
    <source>
        <strain evidence="3 4">DSM 18630</strain>
    </source>
</reference>
<evidence type="ECO:0000313" key="3">
    <source>
        <dbReference type="EMBL" id="KRM07162.1"/>
    </source>
</evidence>
<keyword evidence="2" id="KW-1133">Transmembrane helix</keyword>
<dbReference type="InterPro" id="IPR036259">
    <property type="entry name" value="MFS_trans_sf"/>
</dbReference>
<name>A0A0R1VN47_9LACO</name>
<sequence length="343" mass="37992">MIWSAIATFLVSWLPGRFFAAMGKNNPDAFLANGITLTVIFMITVLLTYFTTWERKGDPETVVDKSKTGPFHALKDIGSVFRVKSYVLHLIIYLFTFTARDIVSAVYVYFVVYAVKSNSVEASNLLTFGSIIGIPCNFIWPKIMTKFGPSKMLRIMYLMMFGTVAVYGLLYLSPFVGTVQMIIFLYVLQVTWGVSNSGTGYVPWTVFTFIPDVDEIMTGKRREGDFAGIMTFARKSTSSIAPFVTGIVLSACGFNSSAKVQTGSALNGLVLWLVLGVGVLLLIATITTYFFKLDKDNHAILISEISRLKSGGSMKDVSPDTKKVVEDLTGMKYEKLWGNNNLL</sequence>
<feature type="transmembrane region" description="Helical" evidence="2">
    <location>
        <begin position="270"/>
        <end position="291"/>
    </location>
</feature>
<gene>
    <name evidence="3" type="ORF">FC89_GL000480</name>
</gene>
<dbReference type="EMBL" id="AZGB01000009">
    <property type="protein sequence ID" value="KRM07162.1"/>
    <property type="molecule type" value="Genomic_DNA"/>
</dbReference>
<feature type="transmembrane region" description="Helical" evidence="2">
    <location>
        <begin position="240"/>
        <end position="258"/>
    </location>
</feature>
<proteinExistence type="predicted"/>